<keyword evidence="1" id="KW-0732">Signal</keyword>
<proteinExistence type="predicted"/>
<dbReference type="AlphaFoldDB" id="A0A4D5RYR9"/>
<name>A0A4D5RYR9_IXOSC</name>
<organism evidence="2">
    <name type="scientific">Ixodes scapularis</name>
    <name type="common">Black-legged tick</name>
    <name type="synonym">Deer tick</name>
    <dbReference type="NCBI Taxonomy" id="6945"/>
    <lineage>
        <taxon>Eukaryota</taxon>
        <taxon>Metazoa</taxon>
        <taxon>Ecdysozoa</taxon>
        <taxon>Arthropoda</taxon>
        <taxon>Chelicerata</taxon>
        <taxon>Arachnida</taxon>
        <taxon>Acari</taxon>
        <taxon>Parasitiformes</taxon>
        <taxon>Ixodida</taxon>
        <taxon>Ixodoidea</taxon>
        <taxon>Ixodidae</taxon>
        <taxon>Ixodinae</taxon>
        <taxon>Ixodes</taxon>
    </lineage>
</organism>
<dbReference type="VEuPathDB" id="VectorBase:ISCP_004375"/>
<dbReference type="EMBL" id="GHJT01007056">
    <property type="protein sequence ID" value="MOY41027.1"/>
    <property type="molecule type" value="Transcribed_RNA"/>
</dbReference>
<sequence>MLIMAGSMVLSALCVFAFVLAASAEDALSVIKVDPCKDGSTNNVKEVRMTHCGSLPCIVKLADKPRFDFVAGRRQCKAFTFNC</sequence>
<reference evidence="2" key="1">
    <citation type="submission" date="2019-04" db="EMBL/GenBank/DDBJ databases">
        <title>An insight into the mialome of Ixodes scapularis.</title>
        <authorList>
            <person name="Ribeiro J.M."/>
            <person name="Mather T.N."/>
            <person name="Karim S."/>
        </authorList>
    </citation>
    <scope>NUCLEOTIDE SEQUENCE</scope>
</reference>
<accession>A0A4D5RYR9</accession>
<dbReference type="OrthoDB" id="4937502at2759"/>
<feature type="chain" id="PRO_5020027242" evidence="1">
    <location>
        <begin position="25"/>
        <end position="83"/>
    </location>
</feature>
<protein>
    <submittedName>
        <fullName evidence="2">Putative ml domain-containing protein</fullName>
    </submittedName>
</protein>
<evidence type="ECO:0000256" key="1">
    <source>
        <dbReference type="SAM" id="SignalP"/>
    </source>
</evidence>
<feature type="signal peptide" evidence="1">
    <location>
        <begin position="1"/>
        <end position="24"/>
    </location>
</feature>
<evidence type="ECO:0000313" key="2">
    <source>
        <dbReference type="EMBL" id="MOY41027.1"/>
    </source>
</evidence>